<organism evidence="2 3">
    <name type="scientific">Glycomyces buryatensis</name>
    <dbReference type="NCBI Taxonomy" id="2570927"/>
    <lineage>
        <taxon>Bacteria</taxon>
        <taxon>Bacillati</taxon>
        <taxon>Actinomycetota</taxon>
        <taxon>Actinomycetes</taxon>
        <taxon>Glycomycetales</taxon>
        <taxon>Glycomycetaceae</taxon>
        <taxon>Glycomyces</taxon>
    </lineage>
</organism>
<reference evidence="2 3" key="2">
    <citation type="submission" date="2019-05" db="EMBL/GenBank/DDBJ databases">
        <title>Glycomyces buryatensis sp. nov.</title>
        <authorList>
            <person name="Nikitina E."/>
        </authorList>
    </citation>
    <scope>NUCLEOTIDE SEQUENCE [LARGE SCALE GENOMIC DNA]</scope>
    <source>
        <strain evidence="2 3">18</strain>
    </source>
</reference>
<dbReference type="Gene3D" id="3.90.180.10">
    <property type="entry name" value="Medium-chain alcohol dehydrogenases, catalytic domain"/>
    <property type="match status" value="1"/>
</dbReference>
<dbReference type="InterPro" id="IPR013149">
    <property type="entry name" value="ADH-like_C"/>
</dbReference>
<feature type="non-terminal residue" evidence="2">
    <location>
        <position position="311"/>
    </location>
</feature>
<dbReference type="SMART" id="SM00829">
    <property type="entry name" value="PKS_ER"/>
    <property type="match status" value="1"/>
</dbReference>
<comment type="caution">
    <text evidence="2">The sequence shown here is derived from an EMBL/GenBank/DDBJ whole genome shotgun (WGS) entry which is preliminary data.</text>
</comment>
<feature type="domain" description="Enoyl reductase (ER)" evidence="1">
    <location>
        <begin position="14"/>
        <end position="306"/>
    </location>
</feature>
<accession>A0A4S8QJ79</accession>
<dbReference type="AlphaFoldDB" id="A0A4S8QJ79"/>
<dbReference type="GO" id="GO:0016491">
    <property type="term" value="F:oxidoreductase activity"/>
    <property type="evidence" value="ECO:0007669"/>
    <property type="project" value="InterPro"/>
</dbReference>
<dbReference type="Pfam" id="PF00107">
    <property type="entry name" value="ADH_zinc_N"/>
    <property type="match status" value="1"/>
</dbReference>
<evidence type="ECO:0000313" key="2">
    <source>
        <dbReference type="EMBL" id="THV43065.1"/>
    </source>
</evidence>
<proteinExistence type="predicted"/>
<dbReference type="EMBL" id="STGY01000008">
    <property type="protein sequence ID" value="THV43065.1"/>
    <property type="molecule type" value="Genomic_DNA"/>
</dbReference>
<dbReference type="PANTHER" id="PTHR43482:SF1">
    <property type="entry name" value="PROTEIN AST1-RELATED"/>
    <property type="match status" value="1"/>
</dbReference>
<dbReference type="InterPro" id="IPR013154">
    <property type="entry name" value="ADH-like_N"/>
</dbReference>
<dbReference type="InterPro" id="IPR020843">
    <property type="entry name" value="ER"/>
</dbReference>
<dbReference type="Proteomes" id="UP000308760">
    <property type="component" value="Unassembled WGS sequence"/>
</dbReference>
<dbReference type="PANTHER" id="PTHR43482">
    <property type="entry name" value="PROTEIN AST1-RELATED"/>
    <property type="match status" value="1"/>
</dbReference>
<dbReference type="OrthoDB" id="3727682at2"/>
<reference evidence="3" key="1">
    <citation type="submission" date="2019-04" db="EMBL/GenBank/DDBJ databases">
        <title>Nocardioides xinjiangensis sp. nov.</title>
        <authorList>
            <person name="Liu S."/>
        </authorList>
    </citation>
    <scope>NUCLEOTIDE SEQUENCE [LARGE SCALE GENOMIC DNA]</scope>
    <source>
        <strain evidence="3">18</strain>
    </source>
</reference>
<evidence type="ECO:0000313" key="3">
    <source>
        <dbReference type="Proteomes" id="UP000308760"/>
    </source>
</evidence>
<dbReference type="InterPro" id="IPR052585">
    <property type="entry name" value="Lipid_raft_assoc_Zn_ADH"/>
</dbReference>
<dbReference type="CDD" id="cd05289">
    <property type="entry name" value="MDR_like_2"/>
    <property type="match status" value="1"/>
</dbReference>
<dbReference type="SUPFAM" id="SSF51735">
    <property type="entry name" value="NAD(P)-binding Rossmann-fold domains"/>
    <property type="match status" value="1"/>
</dbReference>
<evidence type="ECO:0000259" key="1">
    <source>
        <dbReference type="SMART" id="SM00829"/>
    </source>
</evidence>
<keyword evidence="3" id="KW-1185">Reference proteome</keyword>
<dbReference type="InterPro" id="IPR036291">
    <property type="entry name" value="NAD(P)-bd_dom_sf"/>
</dbReference>
<gene>
    <name evidence="2" type="ORF">FAB82_03155</name>
</gene>
<dbReference type="InterPro" id="IPR011032">
    <property type="entry name" value="GroES-like_sf"/>
</dbReference>
<dbReference type="SUPFAM" id="SSF50129">
    <property type="entry name" value="GroES-like"/>
    <property type="match status" value="1"/>
</dbReference>
<sequence length="311" mass="32050">MRAMSEAIAFDAFGGPDVLHLADVDVPEPGPGQVRIAVKAAGINPLDWKIRHGYMEAMFPVEFPHVPGIELSGVVDALGADVTGLKVGDEVFGAGERAYADHALASVNRLARKPSDLDWERAAGIQVAAESALRALEELRLGRGETLLVTGAAGVVGTFAVQFALARGAKVIGAARATRRAELESLGAAAVTLDEDLAARTKVVSPKGIDAALDLVGGEMSLSGAVAAAEGGERVLSLVDPQTAHGVGARFSGGSPEDAFTRPALDQALALHAKGDLALRVHAAYPLAKAAEAHRAGEADSLTVTLRELPD</sequence>
<protein>
    <submittedName>
        <fullName evidence="2">NADP-dependent oxidoreductase</fullName>
    </submittedName>
</protein>
<dbReference type="Gene3D" id="3.40.50.720">
    <property type="entry name" value="NAD(P)-binding Rossmann-like Domain"/>
    <property type="match status" value="1"/>
</dbReference>
<dbReference type="Pfam" id="PF08240">
    <property type="entry name" value="ADH_N"/>
    <property type="match status" value="1"/>
</dbReference>
<name>A0A4S8QJ79_9ACTN</name>